<name>A0A6I4T0H0_9SPHN</name>
<accession>A0A6I4T0H0</accession>
<sequence length="587" mass="62175">MSAVDVVARGLAARGLAANNIVTSGPDATVQQALDGYVTRAEIKALSASEGARAYLVEAGREGAFVFRSAVPQERIVADTLEGLYLVPDGDPSGANGAWSRIYDGTARPEWFGAVADFDWDTESGTDSAPAINACIALTGGAFLAGDYCALSPIELFNVGDCLVTAGAETAQVFAIAGFNGDAVVRLHESRCYARGVVAWVLSEVYDPATQVGTPIDCFVTTGSVYHQYLVDCRAVGGRRGFSLGALEGKLRGCHADSNFDGYYVENFDNYLNNVTAKDSVNYGIHSECGLEGNNLHMVRSGQAALSLFNQVPVMLDGVFIDTPARAGINLKQTNGAIINSIYFTKMGENRSFDGGASIGSGTTPDYDCNYFSFTNSRHNVLRGGYIAVQNTTTTIDRGGHYFVNFADSADDTLRSIENRFENFDTADVVIAKNAGQRDSMQANKVIDCHGTLSKYDNEGLLWRSDQTTSIAAGAGFSAKMWLSPEINSTHGSRFAMIGGEWLARGSATNRAAGKFLVPIVNPSDSGSKDGVFTATYANGTAPSLTLTNVAYNAATRVLTFDVTNTGASGITLGMAARMPTENLGLA</sequence>
<proteinExistence type="predicted"/>
<gene>
    <name evidence="1" type="ORF">GRI89_14535</name>
</gene>
<dbReference type="OrthoDB" id="8404525at2"/>
<comment type="caution">
    <text evidence="1">The sequence shown here is derived from an EMBL/GenBank/DDBJ whole genome shotgun (WGS) entry which is preliminary data.</text>
</comment>
<evidence type="ECO:0000313" key="2">
    <source>
        <dbReference type="Proteomes" id="UP000433652"/>
    </source>
</evidence>
<evidence type="ECO:0000313" key="1">
    <source>
        <dbReference type="EMBL" id="MXO60757.1"/>
    </source>
</evidence>
<protein>
    <submittedName>
        <fullName evidence="1">Uncharacterized protein</fullName>
    </submittedName>
</protein>
<dbReference type="AlphaFoldDB" id="A0A6I4T0H0"/>
<dbReference type="RefSeq" id="WP_159797213.1">
    <property type="nucleotide sequence ID" value="NZ_WTYM01000057.1"/>
</dbReference>
<reference evidence="1 2" key="1">
    <citation type="submission" date="2019-12" db="EMBL/GenBank/DDBJ databases">
        <title>Genomic-based taxomic classification of the family Erythrobacteraceae.</title>
        <authorList>
            <person name="Xu L."/>
        </authorList>
    </citation>
    <scope>NUCLEOTIDE SEQUENCE [LARGE SCALE GENOMIC DNA]</scope>
    <source>
        <strain evidence="1 2">MCCC 1K01500</strain>
    </source>
</reference>
<keyword evidence="2" id="KW-1185">Reference proteome</keyword>
<dbReference type="EMBL" id="WTYM01000057">
    <property type="protein sequence ID" value="MXO60757.1"/>
    <property type="molecule type" value="Genomic_DNA"/>
</dbReference>
<organism evidence="1 2">
    <name type="scientific">Croceibacterium salegens</name>
    <dbReference type="NCBI Taxonomy" id="1737568"/>
    <lineage>
        <taxon>Bacteria</taxon>
        <taxon>Pseudomonadati</taxon>
        <taxon>Pseudomonadota</taxon>
        <taxon>Alphaproteobacteria</taxon>
        <taxon>Sphingomonadales</taxon>
        <taxon>Erythrobacteraceae</taxon>
        <taxon>Croceibacterium</taxon>
    </lineage>
</organism>
<dbReference type="Proteomes" id="UP000433652">
    <property type="component" value="Unassembled WGS sequence"/>
</dbReference>